<dbReference type="AlphaFoldDB" id="A0A8S9US76"/>
<dbReference type="EMBL" id="JAACNO010001233">
    <property type="protein sequence ID" value="KAF4141904.1"/>
    <property type="molecule type" value="Genomic_DNA"/>
</dbReference>
<evidence type="ECO:0000256" key="1">
    <source>
        <dbReference type="SAM" id="MobiDB-lite"/>
    </source>
</evidence>
<comment type="caution">
    <text evidence="2">The sequence shown here is derived from an EMBL/GenBank/DDBJ whole genome shotgun (WGS) entry which is preliminary data.</text>
</comment>
<name>A0A8S9US76_PHYIN</name>
<feature type="compositionally biased region" description="Polar residues" evidence="1">
    <location>
        <begin position="1"/>
        <end position="16"/>
    </location>
</feature>
<accession>A0A8S9US76</accession>
<protein>
    <submittedName>
        <fullName evidence="2">Uncharacterized protein</fullName>
    </submittedName>
</protein>
<reference evidence="2" key="1">
    <citation type="submission" date="2020-03" db="EMBL/GenBank/DDBJ databases">
        <title>Hybrid Assembly of Korean Phytophthora infestans isolates.</title>
        <authorList>
            <person name="Prokchorchik M."/>
            <person name="Lee Y."/>
            <person name="Seo J."/>
            <person name="Cho J.-H."/>
            <person name="Park Y.-E."/>
            <person name="Jang D.-C."/>
            <person name="Im J.-S."/>
            <person name="Choi J.-G."/>
            <person name="Park H.-J."/>
            <person name="Lee G.-B."/>
            <person name="Lee Y.-G."/>
            <person name="Hong S.-Y."/>
            <person name="Cho K."/>
            <person name="Sohn K.H."/>
        </authorList>
    </citation>
    <scope>NUCLEOTIDE SEQUENCE</scope>
    <source>
        <strain evidence="2">KR_2_A2</strain>
    </source>
</reference>
<evidence type="ECO:0000313" key="2">
    <source>
        <dbReference type="EMBL" id="KAF4141904.1"/>
    </source>
</evidence>
<dbReference type="Proteomes" id="UP000704712">
    <property type="component" value="Unassembled WGS sequence"/>
</dbReference>
<proteinExistence type="predicted"/>
<feature type="region of interest" description="Disordered" evidence="1">
    <location>
        <begin position="1"/>
        <end position="23"/>
    </location>
</feature>
<gene>
    <name evidence="2" type="ORF">GN958_ATG08894</name>
</gene>
<sequence>MITSSTRNDRQTQTGRNEADAEVLGEVDIMDRWTRQRSNSEKRVRDVVTVASLDTGGESAEHG</sequence>
<organism evidence="2 3">
    <name type="scientific">Phytophthora infestans</name>
    <name type="common">Potato late blight agent</name>
    <name type="synonym">Botrytis infestans</name>
    <dbReference type="NCBI Taxonomy" id="4787"/>
    <lineage>
        <taxon>Eukaryota</taxon>
        <taxon>Sar</taxon>
        <taxon>Stramenopiles</taxon>
        <taxon>Oomycota</taxon>
        <taxon>Peronosporomycetes</taxon>
        <taxon>Peronosporales</taxon>
        <taxon>Peronosporaceae</taxon>
        <taxon>Phytophthora</taxon>
    </lineage>
</organism>
<evidence type="ECO:0000313" key="3">
    <source>
        <dbReference type="Proteomes" id="UP000704712"/>
    </source>
</evidence>